<dbReference type="PANTHER" id="PTHR43187:SF1">
    <property type="entry name" value="GLUTAMINE AMIDOTRANSFERASE DUG3-RELATED"/>
    <property type="match status" value="1"/>
</dbReference>
<protein>
    <submittedName>
        <fullName evidence="3">Class II glutamine amidotransferase</fullName>
        <ecNumber evidence="3">2.4.2.-</ecNumber>
    </submittedName>
</protein>
<evidence type="ECO:0000313" key="3">
    <source>
        <dbReference type="EMBL" id="MFC6953921.1"/>
    </source>
</evidence>
<proteinExistence type="predicted"/>
<comment type="caution">
    <text evidence="3">The sequence shown here is derived from an EMBL/GenBank/DDBJ whole genome shotgun (WGS) entry which is preliminary data.</text>
</comment>
<dbReference type="EMBL" id="JBHSXN010000002">
    <property type="protein sequence ID" value="MFC6953921.1"/>
    <property type="molecule type" value="Genomic_DNA"/>
</dbReference>
<dbReference type="InterPro" id="IPR052373">
    <property type="entry name" value="Gamma-glu_amide_hydrolase"/>
</dbReference>
<dbReference type="CDD" id="cd01908">
    <property type="entry name" value="YafJ"/>
    <property type="match status" value="1"/>
</dbReference>
<keyword evidence="1 3" id="KW-0315">Glutamine amidotransferase</keyword>
<dbReference type="PROSITE" id="PS51278">
    <property type="entry name" value="GATASE_TYPE_2"/>
    <property type="match status" value="1"/>
</dbReference>
<reference evidence="3 4" key="1">
    <citation type="journal article" date="2019" name="Int. J. Syst. Evol. Microbiol.">
        <title>The Global Catalogue of Microorganisms (GCM) 10K type strain sequencing project: providing services to taxonomists for standard genome sequencing and annotation.</title>
        <authorList>
            <consortium name="The Broad Institute Genomics Platform"/>
            <consortium name="The Broad Institute Genome Sequencing Center for Infectious Disease"/>
            <person name="Wu L."/>
            <person name="Ma J."/>
        </authorList>
    </citation>
    <scope>NUCLEOTIDE SEQUENCE [LARGE SCALE GENOMIC DNA]</scope>
    <source>
        <strain evidence="3 4">GX26</strain>
    </source>
</reference>
<organism evidence="3 4">
    <name type="scientific">Halorubellus litoreus</name>
    <dbReference type="NCBI Taxonomy" id="755308"/>
    <lineage>
        <taxon>Archaea</taxon>
        <taxon>Methanobacteriati</taxon>
        <taxon>Methanobacteriota</taxon>
        <taxon>Stenosarchaea group</taxon>
        <taxon>Halobacteria</taxon>
        <taxon>Halobacteriales</taxon>
        <taxon>Halorubellaceae</taxon>
        <taxon>Halorubellus</taxon>
    </lineage>
</organism>
<dbReference type="InterPro" id="IPR026869">
    <property type="entry name" value="EgtC-like"/>
</dbReference>
<dbReference type="Gene3D" id="3.60.20.10">
    <property type="entry name" value="Glutamine Phosphoribosylpyrophosphate, subunit 1, domain 1"/>
    <property type="match status" value="1"/>
</dbReference>
<evidence type="ECO:0000256" key="1">
    <source>
        <dbReference type="ARBA" id="ARBA00022962"/>
    </source>
</evidence>
<dbReference type="Proteomes" id="UP001596395">
    <property type="component" value="Unassembled WGS sequence"/>
</dbReference>
<dbReference type="InterPro" id="IPR017932">
    <property type="entry name" value="GATase_2_dom"/>
</dbReference>
<dbReference type="InterPro" id="IPR029055">
    <property type="entry name" value="Ntn_hydrolases_N"/>
</dbReference>
<evidence type="ECO:0000259" key="2">
    <source>
        <dbReference type="PROSITE" id="PS51278"/>
    </source>
</evidence>
<dbReference type="EC" id="2.4.2.-" evidence="3"/>
<dbReference type="GO" id="GO:0016757">
    <property type="term" value="F:glycosyltransferase activity"/>
    <property type="evidence" value="ECO:0007669"/>
    <property type="project" value="UniProtKB-KW"/>
</dbReference>
<dbReference type="RefSeq" id="WP_336350870.1">
    <property type="nucleotide sequence ID" value="NZ_JAZAQL010000002.1"/>
</dbReference>
<sequence length="307" mass="33997">MCRFVAYHGPPIRLDELLYAPEHSIVQQSTDARERPEPLNGDGWGVGWYEPERSPEPAVYREVRPAWSDENMRRISPLVETPVYLAHVRAASPGLAVHERNCHPFPGGERTLEDRRDRDPVVEGRHELLFAHNGVIGGYRDVVRRLREDLADEHYFAIRGSTDSEHAFALVQQYLGDAAADPTLDDLVDAVERTIEHVERLRVDVGARDDPTEANVCLTDGERVVATRYASANADSAQTLHVGEASGFVADDEYAGAVDPDGNAATVVASEPLFADDRVWRDVPRNHRVTVAADGTTRVAPLDVDVP</sequence>
<name>A0ABD5VIX6_9EURY</name>
<dbReference type="AlphaFoldDB" id="A0ABD5VIX6"/>
<keyword evidence="4" id="KW-1185">Reference proteome</keyword>
<gene>
    <name evidence="3" type="ORF">ACFQGB_13700</name>
</gene>
<accession>A0ABD5VIX6</accession>
<dbReference type="Pfam" id="PF13230">
    <property type="entry name" value="GATase_4"/>
    <property type="match status" value="1"/>
</dbReference>
<evidence type="ECO:0000313" key="4">
    <source>
        <dbReference type="Proteomes" id="UP001596395"/>
    </source>
</evidence>
<feature type="domain" description="Glutamine amidotransferase type-2" evidence="2">
    <location>
        <begin position="2"/>
        <end position="307"/>
    </location>
</feature>
<keyword evidence="3" id="KW-0808">Transferase</keyword>
<keyword evidence="3" id="KW-0328">Glycosyltransferase</keyword>
<dbReference type="SUPFAM" id="SSF56235">
    <property type="entry name" value="N-terminal nucleophile aminohydrolases (Ntn hydrolases)"/>
    <property type="match status" value="1"/>
</dbReference>
<dbReference type="PANTHER" id="PTHR43187">
    <property type="entry name" value="GLUTAMINE AMIDOTRANSFERASE DUG3-RELATED"/>
    <property type="match status" value="1"/>
</dbReference>